<accession>A0AAV7PKP5</accession>
<comment type="caution">
    <text evidence="2">The sequence shown here is derived from an EMBL/GenBank/DDBJ whole genome shotgun (WGS) entry which is preliminary data.</text>
</comment>
<evidence type="ECO:0000313" key="2">
    <source>
        <dbReference type="EMBL" id="KAJ1128871.1"/>
    </source>
</evidence>
<name>A0AAV7PKP5_PLEWA</name>
<proteinExistence type="predicted"/>
<evidence type="ECO:0000313" key="3">
    <source>
        <dbReference type="Proteomes" id="UP001066276"/>
    </source>
</evidence>
<sequence length="124" mass="12579">MSGASTSDLTPRKVTVAQPPPSGVVAEADDFEPEGAPTDSPVPKGTKGVHVIGNTLADGAAKSAIAMASVAAVTCSEMRLDNDILTAVKASAEGKFLPKAYLTKYSYHSSAQNVAYATIPGVGD</sequence>
<keyword evidence="3" id="KW-1185">Reference proteome</keyword>
<dbReference type="AlphaFoldDB" id="A0AAV7PKP5"/>
<evidence type="ECO:0000256" key="1">
    <source>
        <dbReference type="SAM" id="MobiDB-lite"/>
    </source>
</evidence>
<protein>
    <submittedName>
        <fullName evidence="2">Uncharacterized protein</fullName>
    </submittedName>
</protein>
<dbReference type="Proteomes" id="UP001066276">
    <property type="component" value="Chromosome 7"/>
</dbReference>
<dbReference type="EMBL" id="JANPWB010000011">
    <property type="protein sequence ID" value="KAJ1128871.1"/>
    <property type="molecule type" value="Genomic_DNA"/>
</dbReference>
<feature type="region of interest" description="Disordered" evidence="1">
    <location>
        <begin position="1"/>
        <end position="46"/>
    </location>
</feature>
<organism evidence="2 3">
    <name type="scientific">Pleurodeles waltl</name>
    <name type="common">Iberian ribbed newt</name>
    <dbReference type="NCBI Taxonomy" id="8319"/>
    <lineage>
        <taxon>Eukaryota</taxon>
        <taxon>Metazoa</taxon>
        <taxon>Chordata</taxon>
        <taxon>Craniata</taxon>
        <taxon>Vertebrata</taxon>
        <taxon>Euteleostomi</taxon>
        <taxon>Amphibia</taxon>
        <taxon>Batrachia</taxon>
        <taxon>Caudata</taxon>
        <taxon>Salamandroidea</taxon>
        <taxon>Salamandridae</taxon>
        <taxon>Pleurodelinae</taxon>
        <taxon>Pleurodeles</taxon>
    </lineage>
</organism>
<reference evidence="2" key="1">
    <citation type="journal article" date="2022" name="bioRxiv">
        <title>Sequencing and chromosome-scale assembly of the giantPleurodeles waltlgenome.</title>
        <authorList>
            <person name="Brown T."/>
            <person name="Elewa A."/>
            <person name="Iarovenko S."/>
            <person name="Subramanian E."/>
            <person name="Araus A.J."/>
            <person name="Petzold A."/>
            <person name="Susuki M."/>
            <person name="Suzuki K.-i.T."/>
            <person name="Hayashi T."/>
            <person name="Toyoda A."/>
            <person name="Oliveira C."/>
            <person name="Osipova E."/>
            <person name="Leigh N.D."/>
            <person name="Simon A."/>
            <person name="Yun M.H."/>
        </authorList>
    </citation>
    <scope>NUCLEOTIDE SEQUENCE</scope>
    <source>
        <strain evidence="2">20211129_DDA</strain>
        <tissue evidence="2">Liver</tissue>
    </source>
</reference>
<gene>
    <name evidence="2" type="ORF">NDU88_007243</name>
</gene>